<keyword evidence="2" id="KW-1185">Reference proteome</keyword>
<reference evidence="1" key="1">
    <citation type="journal article" date="2022" name="bioRxiv">
        <title>Sequencing and chromosome-scale assembly of the giantPleurodeles waltlgenome.</title>
        <authorList>
            <person name="Brown T."/>
            <person name="Elewa A."/>
            <person name="Iarovenko S."/>
            <person name="Subramanian E."/>
            <person name="Araus A.J."/>
            <person name="Petzold A."/>
            <person name="Susuki M."/>
            <person name="Suzuki K.-i.T."/>
            <person name="Hayashi T."/>
            <person name="Toyoda A."/>
            <person name="Oliveira C."/>
            <person name="Osipova E."/>
            <person name="Leigh N.D."/>
            <person name="Simon A."/>
            <person name="Yun M.H."/>
        </authorList>
    </citation>
    <scope>NUCLEOTIDE SEQUENCE</scope>
    <source>
        <strain evidence="1">20211129_DDA</strain>
        <tissue evidence="1">Liver</tissue>
    </source>
</reference>
<dbReference type="AlphaFoldDB" id="A0AAV7PX96"/>
<gene>
    <name evidence="1" type="ORF">NDU88_010207</name>
</gene>
<dbReference type="EMBL" id="JANPWB010000011">
    <property type="protein sequence ID" value="KAJ1131876.1"/>
    <property type="molecule type" value="Genomic_DNA"/>
</dbReference>
<sequence length="167" mass="18537">MYARRRNNTLKQSPTTVHRSLLPGQLQYPKIQCIPAALIIATGLTSKRITFGTATVNTGRCTSQAHKLINPQEISQRLWSNPAGAFTYRRITVLFWKPEGWEGHGLGLVAGVPPRGLSQCTVILFLDQLRDPRHATPSSGQRREALTTFRMAGARSPYISTETGRPQ</sequence>
<organism evidence="1 2">
    <name type="scientific">Pleurodeles waltl</name>
    <name type="common">Iberian ribbed newt</name>
    <dbReference type="NCBI Taxonomy" id="8319"/>
    <lineage>
        <taxon>Eukaryota</taxon>
        <taxon>Metazoa</taxon>
        <taxon>Chordata</taxon>
        <taxon>Craniata</taxon>
        <taxon>Vertebrata</taxon>
        <taxon>Euteleostomi</taxon>
        <taxon>Amphibia</taxon>
        <taxon>Batrachia</taxon>
        <taxon>Caudata</taxon>
        <taxon>Salamandroidea</taxon>
        <taxon>Salamandridae</taxon>
        <taxon>Pleurodelinae</taxon>
        <taxon>Pleurodeles</taxon>
    </lineage>
</organism>
<evidence type="ECO:0000313" key="2">
    <source>
        <dbReference type="Proteomes" id="UP001066276"/>
    </source>
</evidence>
<proteinExistence type="predicted"/>
<accession>A0AAV7PX96</accession>
<comment type="caution">
    <text evidence="1">The sequence shown here is derived from an EMBL/GenBank/DDBJ whole genome shotgun (WGS) entry which is preliminary data.</text>
</comment>
<name>A0AAV7PX96_PLEWA</name>
<dbReference type="Proteomes" id="UP001066276">
    <property type="component" value="Chromosome 7"/>
</dbReference>
<evidence type="ECO:0000313" key="1">
    <source>
        <dbReference type="EMBL" id="KAJ1131876.1"/>
    </source>
</evidence>
<protein>
    <submittedName>
        <fullName evidence="1">Uncharacterized protein</fullName>
    </submittedName>
</protein>